<gene>
    <name evidence="1" type="ORF">rCG_53428</name>
</gene>
<organism evidence="1 2">
    <name type="scientific">Rattus norvegicus</name>
    <name type="common">Rat</name>
    <dbReference type="NCBI Taxonomy" id="10116"/>
    <lineage>
        <taxon>Eukaryota</taxon>
        <taxon>Metazoa</taxon>
        <taxon>Chordata</taxon>
        <taxon>Craniata</taxon>
        <taxon>Vertebrata</taxon>
        <taxon>Euteleostomi</taxon>
        <taxon>Mammalia</taxon>
        <taxon>Eutheria</taxon>
        <taxon>Euarchontoglires</taxon>
        <taxon>Glires</taxon>
        <taxon>Rodentia</taxon>
        <taxon>Myomorpha</taxon>
        <taxon>Muroidea</taxon>
        <taxon>Muridae</taxon>
        <taxon>Murinae</taxon>
        <taxon>Rattus</taxon>
    </lineage>
</organism>
<reference evidence="2" key="1">
    <citation type="submission" date="2005-09" db="EMBL/GenBank/DDBJ databases">
        <authorList>
            <person name="Mural R.J."/>
            <person name="Li P.W."/>
            <person name="Adams M.D."/>
            <person name="Amanatides P.G."/>
            <person name="Baden-Tillson H."/>
            <person name="Barnstead M."/>
            <person name="Chin S.H."/>
            <person name="Dew I."/>
            <person name="Evans C.A."/>
            <person name="Ferriera S."/>
            <person name="Flanigan M."/>
            <person name="Fosler C."/>
            <person name="Glodek A."/>
            <person name="Gu Z."/>
            <person name="Holt R.A."/>
            <person name="Jennings D."/>
            <person name="Kraft C.L."/>
            <person name="Lu F."/>
            <person name="Nguyen T."/>
            <person name="Nusskern D.R."/>
            <person name="Pfannkoch C.M."/>
            <person name="Sitter C."/>
            <person name="Sutton G.G."/>
            <person name="Venter J.C."/>
            <person name="Wang Z."/>
            <person name="Woodage T."/>
            <person name="Zheng X.H."/>
            <person name="Zhong F."/>
        </authorList>
    </citation>
    <scope>NUCLEOTIDE SEQUENCE [LARGE SCALE GENOMIC DNA]</scope>
    <source>
        <strain>BN</strain>
        <strain evidence="2">Sprague-Dawley</strain>
    </source>
</reference>
<accession>A6JRI0</accession>
<evidence type="ECO:0000313" key="1">
    <source>
        <dbReference type="EMBL" id="EDL97772.1"/>
    </source>
</evidence>
<sequence length="31" mass="3120">MIGKSSVPSSMITASICRGVDRVLPGDSTGP</sequence>
<evidence type="ECO:0000313" key="2">
    <source>
        <dbReference type="Proteomes" id="UP000234681"/>
    </source>
</evidence>
<dbReference type="Proteomes" id="UP000234681">
    <property type="component" value="Chromosome 5"/>
</dbReference>
<dbReference type="EMBL" id="CH473998">
    <property type="protein sequence ID" value="EDL97772.1"/>
    <property type="molecule type" value="Genomic_DNA"/>
</dbReference>
<protein>
    <submittedName>
        <fullName evidence="1">RCG53428</fullName>
    </submittedName>
</protein>
<proteinExistence type="predicted"/>
<dbReference type="AlphaFoldDB" id="A6JRI0"/>
<name>A6JRI0_RAT</name>